<feature type="region of interest" description="Disordered" evidence="1">
    <location>
        <begin position="197"/>
        <end position="227"/>
    </location>
</feature>
<sequence>MVDHPEEVLDGLGGGALGAGDFAEHVEPLPAHLGDGSVMPGMEVVEVDVDVAAPERDGEEYDYSDLESWSLVAPTPGDVLEALISGSEIGPEADVAAFLVEETWVASDGGLGVKSKFIGARFPGTQKTMSSLVNRQKQYLHICRAGPVECTVQEETMIHIGCLRWFRPSRFEASYLTSSGKRTLSEVRRWREQQEELAGNIPAPARTPSGKGGATPPLAGVGDRSTSRLAARDALGAGSGKGATKTSLEDTLARLRARVVTPPGGGTGLGVGKGDAGPSLLVDRMDGSHGTSLSAQEGLGPSLATAARRDLGLPPGNASGGERGGRDGKDKKAMVPVRDMSARSLGKLVVAKMTEAAAPPDFLEQVFAKQRSEQLKFLGMLLQRIQEELDVLSTGTPGGGSVMQASRVVSYLQQVIRPKHGMGWTRDLREMLSLAVVIDKLRQGQVAEAGDVLAARFLAIETAMNDGSWTAAQHLELAAPEAYGAVTPGVLLKTRKHAVSAARASGAYPPGPWKGKGYHLDKGYKGYYKGKPKGKWELHKGDDAEGKGKEKTGESSKKKDERWKK</sequence>
<feature type="region of interest" description="Disordered" evidence="1">
    <location>
        <begin position="307"/>
        <end position="333"/>
    </location>
</feature>
<feature type="region of interest" description="Disordered" evidence="1">
    <location>
        <begin position="528"/>
        <end position="565"/>
    </location>
</feature>
<reference evidence="2" key="1">
    <citation type="submission" date="2021-02" db="EMBL/GenBank/DDBJ databases">
        <authorList>
            <person name="Dougan E. K."/>
            <person name="Rhodes N."/>
            <person name="Thang M."/>
            <person name="Chan C."/>
        </authorList>
    </citation>
    <scope>NUCLEOTIDE SEQUENCE</scope>
</reference>
<gene>
    <name evidence="2" type="ORF">SNAT2548_LOCUS9323</name>
</gene>
<keyword evidence="3" id="KW-1185">Reference proteome</keyword>
<dbReference type="OrthoDB" id="10357030at2759"/>
<protein>
    <submittedName>
        <fullName evidence="2">Uncharacterized protein</fullName>
    </submittedName>
</protein>
<name>A0A812KU08_9DINO</name>
<dbReference type="EMBL" id="CAJNDS010000719">
    <property type="protein sequence ID" value="CAE7230165.1"/>
    <property type="molecule type" value="Genomic_DNA"/>
</dbReference>
<evidence type="ECO:0000256" key="1">
    <source>
        <dbReference type="SAM" id="MobiDB-lite"/>
    </source>
</evidence>
<comment type="caution">
    <text evidence="2">The sequence shown here is derived from an EMBL/GenBank/DDBJ whole genome shotgun (WGS) entry which is preliminary data.</text>
</comment>
<accession>A0A812KU08</accession>
<feature type="compositionally biased region" description="Basic and acidic residues" evidence="1">
    <location>
        <begin position="534"/>
        <end position="565"/>
    </location>
</feature>
<dbReference type="Proteomes" id="UP000604046">
    <property type="component" value="Unassembled WGS sequence"/>
</dbReference>
<organism evidence="2 3">
    <name type="scientific">Symbiodinium natans</name>
    <dbReference type="NCBI Taxonomy" id="878477"/>
    <lineage>
        <taxon>Eukaryota</taxon>
        <taxon>Sar</taxon>
        <taxon>Alveolata</taxon>
        <taxon>Dinophyceae</taxon>
        <taxon>Suessiales</taxon>
        <taxon>Symbiodiniaceae</taxon>
        <taxon>Symbiodinium</taxon>
    </lineage>
</organism>
<dbReference type="AlphaFoldDB" id="A0A812KU08"/>
<feature type="compositionally biased region" description="Basic and acidic residues" evidence="1">
    <location>
        <begin position="323"/>
        <end position="333"/>
    </location>
</feature>
<evidence type="ECO:0000313" key="3">
    <source>
        <dbReference type="Proteomes" id="UP000604046"/>
    </source>
</evidence>
<proteinExistence type="predicted"/>
<evidence type="ECO:0000313" key="2">
    <source>
        <dbReference type="EMBL" id="CAE7230165.1"/>
    </source>
</evidence>